<keyword evidence="1" id="KW-1133">Transmembrane helix</keyword>
<reference evidence="2" key="1">
    <citation type="journal article" date="2021" name="Proc. Natl. Acad. Sci. U.S.A.">
        <title>A Catalog of Tens of Thousands of Viruses from Human Metagenomes Reveals Hidden Associations with Chronic Diseases.</title>
        <authorList>
            <person name="Tisza M.J."/>
            <person name="Buck C.B."/>
        </authorList>
    </citation>
    <scope>NUCLEOTIDE SEQUENCE</scope>
    <source>
        <strain evidence="2">Ctx9V1</strain>
    </source>
</reference>
<evidence type="ECO:0000256" key="1">
    <source>
        <dbReference type="SAM" id="Phobius"/>
    </source>
</evidence>
<evidence type="ECO:0000313" key="2">
    <source>
        <dbReference type="EMBL" id="DAE29227.1"/>
    </source>
</evidence>
<dbReference type="EMBL" id="BK059093">
    <property type="protein sequence ID" value="DAE29227.1"/>
    <property type="molecule type" value="Genomic_DNA"/>
</dbReference>
<keyword evidence="1" id="KW-0472">Membrane</keyword>
<sequence length="54" mass="6161">MNSIKSLLVYSLYSISSLQSFIVSYITFSINPLSVFINFIILYIPSTNSSKRFC</sequence>
<protein>
    <submittedName>
        <fullName evidence="2">Uncharacterized protein</fullName>
    </submittedName>
</protein>
<feature type="transmembrane region" description="Helical" evidence="1">
    <location>
        <begin position="20"/>
        <end position="44"/>
    </location>
</feature>
<proteinExistence type="predicted"/>
<organism evidence="2">
    <name type="scientific">virus sp. ctx9V1</name>
    <dbReference type="NCBI Taxonomy" id="2828001"/>
    <lineage>
        <taxon>Viruses</taxon>
    </lineage>
</organism>
<name>A0A8S5RDJ7_9VIRU</name>
<accession>A0A8S5RDJ7</accession>
<keyword evidence="1" id="KW-0812">Transmembrane</keyword>